<dbReference type="EMBL" id="JAELXS010000005">
    <property type="protein sequence ID" value="MBJ6122182.1"/>
    <property type="molecule type" value="Genomic_DNA"/>
</dbReference>
<evidence type="ECO:0000313" key="3">
    <source>
        <dbReference type="Proteomes" id="UP000640426"/>
    </source>
</evidence>
<gene>
    <name evidence="2" type="ORF">JAO74_10300</name>
</gene>
<dbReference type="RefSeq" id="WP_199037621.1">
    <property type="nucleotide sequence ID" value="NZ_JAELXS010000005.1"/>
</dbReference>
<evidence type="ECO:0000256" key="1">
    <source>
        <dbReference type="SAM" id="MobiDB-lite"/>
    </source>
</evidence>
<comment type="caution">
    <text evidence="2">The sequence shown here is derived from an EMBL/GenBank/DDBJ whole genome shotgun (WGS) entry which is preliminary data.</text>
</comment>
<feature type="compositionally biased region" description="Gly residues" evidence="1">
    <location>
        <begin position="29"/>
        <end position="38"/>
    </location>
</feature>
<protein>
    <submittedName>
        <fullName evidence="2">Uncharacterized protein</fullName>
    </submittedName>
</protein>
<feature type="region of interest" description="Disordered" evidence="1">
    <location>
        <begin position="1"/>
        <end position="84"/>
    </location>
</feature>
<proteinExistence type="predicted"/>
<sequence>MTDKQPMQASGQDSPGTRPDGIEDAPAKGAGGESGGGAYPNPQTGKKEKNEGFLKHGGQTEMDYSGPGGENDDKTGNPNAVTGG</sequence>
<name>A0ABS0XQ73_9SPHN</name>
<keyword evidence="3" id="KW-1185">Reference proteome</keyword>
<feature type="compositionally biased region" description="Polar residues" evidence="1">
    <location>
        <begin position="1"/>
        <end position="15"/>
    </location>
</feature>
<feature type="compositionally biased region" description="Basic and acidic residues" evidence="1">
    <location>
        <begin position="45"/>
        <end position="54"/>
    </location>
</feature>
<organism evidence="2 3">
    <name type="scientific">Sphingomonas mollis</name>
    <dbReference type="NCBI Taxonomy" id="2795726"/>
    <lineage>
        <taxon>Bacteria</taxon>
        <taxon>Pseudomonadati</taxon>
        <taxon>Pseudomonadota</taxon>
        <taxon>Alphaproteobacteria</taxon>
        <taxon>Sphingomonadales</taxon>
        <taxon>Sphingomonadaceae</taxon>
        <taxon>Sphingomonas</taxon>
    </lineage>
</organism>
<reference evidence="3" key="1">
    <citation type="submission" date="2020-12" db="EMBL/GenBank/DDBJ databases">
        <title>Hymenobacter sp.</title>
        <authorList>
            <person name="Kim M.K."/>
        </authorList>
    </citation>
    <scope>NUCLEOTIDE SEQUENCE [LARGE SCALE GENOMIC DNA]</scope>
    <source>
        <strain evidence="3">BT553</strain>
    </source>
</reference>
<evidence type="ECO:0000313" key="2">
    <source>
        <dbReference type="EMBL" id="MBJ6122182.1"/>
    </source>
</evidence>
<dbReference type="Proteomes" id="UP000640426">
    <property type="component" value="Unassembled WGS sequence"/>
</dbReference>
<accession>A0ABS0XQ73</accession>